<dbReference type="AlphaFoldDB" id="A0AAP0LUL3"/>
<organism evidence="1 2">
    <name type="scientific">Citrus x changshan-huyou</name>
    <dbReference type="NCBI Taxonomy" id="2935761"/>
    <lineage>
        <taxon>Eukaryota</taxon>
        <taxon>Viridiplantae</taxon>
        <taxon>Streptophyta</taxon>
        <taxon>Embryophyta</taxon>
        <taxon>Tracheophyta</taxon>
        <taxon>Spermatophyta</taxon>
        <taxon>Magnoliopsida</taxon>
        <taxon>eudicotyledons</taxon>
        <taxon>Gunneridae</taxon>
        <taxon>Pentapetalae</taxon>
        <taxon>rosids</taxon>
        <taxon>malvids</taxon>
        <taxon>Sapindales</taxon>
        <taxon>Rutaceae</taxon>
        <taxon>Aurantioideae</taxon>
        <taxon>Citrus</taxon>
    </lineage>
</organism>
<evidence type="ECO:0000313" key="1">
    <source>
        <dbReference type="EMBL" id="KAK9187156.1"/>
    </source>
</evidence>
<reference evidence="1 2" key="1">
    <citation type="submission" date="2024-05" db="EMBL/GenBank/DDBJ databases">
        <title>Haplotype-resolved chromosome-level genome assembly of Huyou (Citrus changshanensis).</title>
        <authorList>
            <person name="Miao C."/>
            <person name="Chen W."/>
            <person name="Wu Y."/>
            <person name="Wang L."/>
            <person name="Zhao S."/>
            <person name="Grierson D."/>
            <person name="Xu C."/>
            <person name="Chen K."/>
        </authorList>
    </citation>
    <scope>NUCLEOTIDE SEQUENCE [LARGE SCALE GENOMIC DNA]</scope>
    <source>
        <strain evidence="1">01-14</strain>
        <tissue evidence="1">Leaf</tissue>
    </source>
</reference>
<proteinExistence type="predicted"/>
<dbReference type="Proteomes" id="UP001428341">
    <property type="component" value="Unassembled WGS sequence"/>
</dbReference>
<evidence type="ECO:0000313" key="2">
    <source>
        <dbReference type="Proteomes" id="UP001428341"/>
    </source>
</evidence>
<accession>A0AAP0LUL3</accession>
<keyword evidence="2" id="KW-1185">Reference proteome</keyword>
<name>A0AAP0LUL3_9ROSI</name>
<sequence>MPANEHDDTSPENVKSCSLLLDKAAASSSKGSAGFTQVLAAEACSC</sequence>
<protein>
    <submittedName>
        <fullName evidence="1">Uncharacterized protein</fullName>
    </submittedName>
</protein>
<gene>
    <name evidence="1" type="ORF">WN944_018547</name>
</gene>
<dbReference type="EMBL" id="JBCGBO010000007">
    <property type="protein sequence ID" value="KAK9187156.1"/>
    <property type="molecule type" value="Genomic_DNA"/>
</dbReference>
<comment type="caution">
    <text evidence="1">The sequence shown here is derived from an EMBL/GenBank/DDBJ whole genome shotgun (WGS) entry which is preliminary data.</text>
</comment>